<organism evidence="1">
    <name type="scientific">uncultured Caudovirales phage</name>
    <dbReference type="NCBI Taxonomy" id="2100421"/>
    <lineage>
        <taxon>Viruses</taxon>
        <taxon>Duplodnaviria</taxon>
        <taxon>Heunggongvirae</taxon>
        <taxon>Uroviricota</taxon>
        <taxon>Caudoviricetes</taxon>
        <taxon>Peduoviridae</taxon>
        <taxon>Maltschvirus</taxon>
        <taxon>Maltschvirus maltsch</taxon>
    </lineage>
</organism>
<accession>A0A6J5SQY1</accession>
<gene>
    <name evidence="1" type="ORF">UFOVP1499_1</name>
</gene>
<dbReference type="EMBL" id="LR797453">
    <property type="protein sequence ID" value="CAB4216907.1"/>
    <property type="molecule type" value="Genomic_DNA"/>
</dbReference>
<evidence type="ECO:0000313" key="1">
    <source>
        <dbReference type="EMBL" id="CAB4216907.1"/>
    </source>
</evidence>
<sequence>MIHLALFIILILSSGCASQTALISHAATSSAASAAVARAHLIAASAELDSI</sequence>
<protein>
    <submittedName>
        <fullName evidence="1">Uncharacterized protein</fullName>
    </submittedName>
</protein>
<proteinExistence type="predicted"/>
<reference evidence="1" key="1">
    <citation type="submission" date="2020-05" db="EMBL/GenBank/DDBJ databases">
        <authorList>
            <person name="Chiriac C."/>
            <person name="Salcher M."/>
            <person name="Ghai R."/>
            <person name="Kavagutti S V."/>
        </authorList>
    </citation>
    <scope>NUCLEOTIDE SEQUENCE</scope>
</reference>
<feature type="non-terminal residue" evidence="1">
    <location>
        <position position="51"/>
    </location>
</feature>
<name>A0A6J5SQY1_9CAUD</name>